<gene>
    <name evidence="4" type="ORF">A3A77_01145</name>
</gene>
<dbReference type="AlphaFoldDB" id="A0A1G1VF33"/>
<evidence type="ECO:0000313" key="5">
    <source>
        <dbReference type="Proteomes" id="UP000178659"/>
    </source>
</evidence>
<feature type="transmembrane region" description="Helical" evidence="2">
    <location>
        <begin position="147"/>
        <end position="164"/>
    </location>
</feature>
<dbReference type="SUPFAM" id="SSF48452">
    <property type="entry name" value="TPR-like"/>
    <property type="match status" value="1"/>
</dbReference>
<feature type="transmembrane region" description="Helical" evidence="2">
    <location>
        <begin position="207"/>
        <end position="227"/>
    </location>
</feature>
<dbReference type="Pfam" id="PF13231">
    <property type="entry name" value="PMT_2"/>
    <property type="match status" value="1"/>
</dbReference>
<feature type="transmembrane region" description="Helical" evidence="2">
    <location>
        <begin position="94"/>
        <end position="113"/>
    </location>
</feature>
<evidence type="ECO:0000259" key="3">
    <source>
        <dbReference type="Pfam" id="PF13231"/>
    </source>
</evidence>
<keyword evidence="1" id="KW-0802">TPR repeat</keyword>
<feature type="transmembrane region" description="Helical" evidence="2">
    <location>
        <begin position="315"/>
        <end position="331"/>
    </location>
</feature>
<dbReference type="PROSITE" id="PS50005">
    <property type="entry name" value="TPR"/>
    <property type="match status" value="1"/>
</dbReference>
<keyword evidence="2" id="KW-0812">Transmembrane</keyword>
<dbReference type="Gene3D" id="1.25.40.10">
    <property type="entry name" value="Tetratricopeptide repeat domain"/>
    <property type="match status" value="1"/>
</dbReference>
<dbReference type="InterPro" id="IPR038731">
    <property type="entry name" value="RgtA/B/C-like"/>
</dbReference>
<evidence type="ECO:0000313" key="4">
    <source>
        <dbReference type="EMBL" id="OGY13886.1"/>
    </source>
</evidence>
<proteinExistence type="predicted"/>
<feature type="transmembrane region" description="Helical" evidence="2">
    <location>
        <begin position="16"/>
        <end position="34"/>
    </location>
</feature>
<sequence length="522" mass="60830">MQIPLSLKIKQYTKKSLFVATLIFVFSSIFRIFYLDLIEFKYDEAYTVFQLVQFYNNPYLMQVGPPQSTGVFNPPLFNYIMIVLSFISRSPQFLSFMIALVSTISILVFYFVIKKLQGQKTALFASLLLSLSPWSIIFSRKIWIPDILLPFSVILFYLFYKYVIEKDNIVTKRFFASLALLPQMHASGLFFLISTIPILFIYRRKIAWKNAIIGFCLGLIPAVPYFYRQFSSTPFCIDCQTLFSYNNQVRTFDFANFLRPFEIVSALNWQVLLGNNHQDFWLNLPISPLFNVIFVLQGLTLLGGIFVILKYKQKFIPLAFYLALIPFLYLITKTPSYMHYFVVLFPMLFFISAQFFVFLYEKGKIWKIISVALLLFFLTSNFVFEINFYEFLSNKKIIDGDYGPIYSETQKLVDEQTSKYSQLSNFTELKNYTYMFAGPKIINAKLGEYFAQVGQVNFAIDEFQKSLEINPKDISSRANLTYIYILTGKTSNARNQLDILSSQDSTISAKLKEMLLQKEKQK</sequence>
<accession>A0A1G1VF33</accession>
<feature type="transmembrane region" description="Helical" evidence="2">
    <location>
        <begin position="289"/>
        <end position="308"/>
    </location>
</feature>
<keyword evidence="2" id="KW-1133">Transmembrane helix</keyword>
<name>A0A1G1VF33_9BACT</name>
<dbReference type="InterPro" id="IPR011990">
    <property type="entry name" value="TPR-like_helical_dom_sf"/>
</dbReference>
<organism evidence="4 5">
    <name type="scientific">Candidatus Blackburnbacteria bacterium RIFCSPLOWO2_01_FULL_40_20</name>
    <dbReference type="NCBI Taxonomy" id="1797519"/>
    <lineage>
        <taxon>Bacteria</taxon>
        <taxon>Candidatus Blackburniibacteriota</taxon>
    </lineage>
</organism>
<reference evidence="4 5" key="1">
    <citation type="journal article" date="2016" name="Nat. Commun.">
        <title>Thousands of microbial genomes shed light on interconnected biogeochemical processes in an aquifer system.</title>
        <authorList>
            <person name="Anantharaman K."/>
            <person name="Brown C.T."/>
            <person name="Hug L.A."/>
            <person name="Sharon I."/>
            <person name="Castelle C.J."/>
            <person name="Probst A.J."/>
            <person name="Thomas B.C."/>
            <person name="Singh A."/>
            <person name="Wilkins M.J."/>
            <person name="Karaoz U."/>
            <person name="Brodie E.L."/>
            <person name="Williams K.H."/>
            <person name="Hubbard S.S."/>
            <person name="Banfield J.F."/>
        </authorList>
    </citation>
    <scope>NUCLEOTIDE SEQUENCE [LARGE SCALE GENOMIC DNA]</scope>
</reference>
<feature type="transmembrane region" description="Helical" evidence="2">
    <location>
        <begin position="337"/>
        <end position="358"/>
    </location>
</feature>
<dbReference type="Proteomes" id="UP000178659">
    <property type="component" value="Unassembled WGS sequence"/>
</dbReference>
<feature type="repeat" description="TPR" evidence="1">
    <location>
        <begin position="440"/>
        <end position="473"/>
    </location>
</feature>
<evidence type="ECO:0000256" key="2">
    <source>
        <dbReference type="SAM" id="Phobius"/>
    </source>
</evidence>
<dbReference type="EMBL" id="MHCC01000007">
    <property type="protein sequence ID" value="OGY13886.1"/>
    <property type="molecule type" value="Genomic_DNA"/>
</dbReference>
<protein>
    <recommendedName>
        <fullName evidence="3">Glycosyltransferase RgtA/B/C/D-like domain-containing protein</fullName>
    </recommendedName>
</protein>
<feature type="domain" description="Glycosyltransferase RgtA/B/C/D-like" evidence="3">
    <location>
        <begin position="74"/>
        <end position="225"/>
    </location>
</feature>
<comment type="caution">
    <text evidence="4">The sequence shown here is derived from an EMBL/GenBank/DDBJ whole genome shotgun (WGS) entry which is preliminary data.</text>
</comment>
<evidence type="ECO:0000256" key="1">
    <source>
        <dbReference type="PROSITE-ProRule" id="PRU00339"/>
    </source>
</evidence>
<feature type="transmembrane region" description="Helical" evidence="2">
    <location>
        <begin position="365"/>
        <end position="384"/>
    </location>
</feature>
<feature type="transmembrane region" description="Helical" evidence="2">
    <location>
        <begin position="184"/>
        <end position="202"/>
    </location>
</feature>
<keyword evidence="2" id="KW-0472">Membrane</keyword>
<dbReference type="InterPro" id="IPR019734">
    <property type="entry name" value="TPR_rpt"/>
</dbReference>